<sequence length="200" mass="22580">MGTNWARTRRMVLRKRFCEEEVERFAQELGWPRRETDQADPEEGIAYHVFWAPPGAALALHYTEDDLARDSYVTVIGKNAEAVHGAQELVEPRLNTWPLAELLAEVDGASTPVSLARAVLRAGLGAPHEFDETFFARINAALHHSDRRVRETAVWAVTFSPYAEYRPALITIRESDEDPGLRDHAEILLEGFDEIGSQEQ</sequence>
<dbReference type="AlphaFoldDB" id="A0A0X3VPD7"/>
<protein>
    <submittedName>
        <fullName evidence="1">Uncharacterized protein</fullName>
    </submittedName>
</protein>
<evidence type="ECO:0000313" key="2">
    <source>
        <dbReference type="Proteomes" id="UP000053413"/>
    </source>
</evidence>
<name>A0A0X3VPD7_STRVO</name>
<dbReference type="Gene3D" id="1.25.10.10">
    <property type="entry name" value="Leucine-rich Repeat Variant"/>
    <property type="match status" value="1"/>
</dbReference>
<accession>A0A0X3VPD7</accession>
<dbReference type="InterPro" id="IPR011989">
    <property type="entry name" value="ARM-like"/>
</dbReference>
<dbReference type="OrthoDB" id="4338931at2"/>
<reference evidence="2" key="1">
    <citation type="submission" date="2015-10" db="EMBL/GenBank/DDBJ databases">
        <authorList>
            <person name="Ju K.-S."/>
            <person name="Doroghazi J.R."/>
            <person name="Metcalf W.W."/>
        </authorList>
    </citation>
    <scope>NUCLEOTIDE SEQUENCE [LARGE SCALE GENOMIC DNA]</scope>
    <source>
        <strain evidence="2">NRRL F-8817</strain>
    </source>
</reference>
<dbReference type="Proteomes" id="UP000053413">
    <property type="component" value="Unassembled WGS sequence"/>
</dbReference>
<dbReference type="EMBL" id="LLZJ01000392">
    <property type="protein sequence ID" value="KUL46599.1"/>
    <property type="molecule type" value="Genomic_DNA"/>
</dbReference>
<comment type="caution">
    <text evidence="1">The sequence shown here is derived from an EMBL/GenBank/DDBJ whole genome shotgun (WGS) entry which is preliminary data.</text>
</comment>
<proteinExistence type="predicted"/>
<dbReference type="SUPFAM" id="SSF48371">
    <property type="entry name" value="ARM repeat"/>
    <property type="match status" value="1"/>
</dbReference>
<dbReference type="InterPro" id="IPR016024">
    <property type="entry name" value="ARM-type_fold"/>
</dbReference>
<organism evidence="1 2">
    <name type="scientific">Streptomyces violaceusniger</name>
    <dbReference type="NCBI Taxonomy" id="68280"/>
    <lineage>
        <taxon>Bacteria</taxon>
        <taxon>Bacillati</taxon>
        <taxon>Actinomycetota</taxon>
        <taxon>Actinomycetes</taxon>
        <taxon>Kitasatosporales</taxon>
        <taxon>Streptomycetaceae</taxon>
        <taxon>Streptomyces</taxon>
        <taxon>Streptomyces violaceusniger group</taxon>
    </lineage>
</organism>
<dbReference type="RefSeq" id="WP_059147698.1">
    <property type="nucleotide sequence ID" value="NZ_LLZJ01000392.1"/>
</dbReference>
<gene>
    <name evidence="1" type="ORF">ADL28_34395</name>
</gene>
<evidence type="ECO:0000313" key="1">
    <source>
        <dbReference type="EMBL" id="KUL46599.1"/>
    </source>
</evidence>